<evidence type="ECO:0000256" key="1">
    <source>
        <dbReference type="SAM" id="MobiDB-lite"/>
    </source>
</evidence>
<dbReference type="EMBL" id="LWDG02000039">
    <property type="protein sequence ID" value="KAE8270731.1"/>
    <property type="molecule type" value="Genomic_DNA"/>
</dbReference>
<keyword evidence="2" id="KW-0812">Transmembrane</keyword>
<feature type="compositionally biased region" description="Low complexity" evidence="1">
    <location>
        <begin position="165"/>
        <end position="193"/>
    </location>
</feature>
<evidence type="ECO:0000313" key="4">
    <source>
        <dbReference type="Proteomes" id="UP000078113"/>
    </source>
</evidence>
<keyword evidence="2" id="KW-0472">Membrane</keyword>
<evidence type="ECO:0000256" key="2">
    <source>
        <dbReference type="SAM" id="Phobius"/>
    </source>
</evidence>
<gene>
    <name evidence="3" type="ORF">A4X09_0g1611</name>
</gene>
<sequence>MPRAERNAIESLLETLIPAPIIDVLSALGRFVYAIVFSRNIDPESWTATLVPPLISLLLAYASLVVAYRTVRNTFSLALFGVKYGALIGALIAIYSWWSGEAEGVRGLAGALGGAAGGGGGGANAGGLGGMLGGGADLLHTLGRLGQGGGAAAIPLLSALLGQVGQGGAQRNQPNTNNNPRRSTRLRTNNNNNNRRRARPAPAQPYPYPAPDLDYIPDELDDDDDDLFDGGGAGDDTAIKAVKHVLRWLTHATDPEPNRRAPATNPLFPQSGSSGRSSSSSSSNSRRRRRRRASSSLSDLD</sequence>
<comment type="caution">
    <text evidence="3">The sequence shown here is derived from an EMBL/GenBank/DDBJ whole genome shotgun (WGS) entry which is preliminary data.</text>
</comment>
<reference evidence="3" key="2">
    <citation type="journal article" date="2019" name="IMA Fungus">
        <title>Genome sequencing and comparison of five Tilletia species to identify candidate genes for the detection of regulated species infecting wheat.</title>
        <authorList>
            <person name="Nguyen H.D.T."/>
            <person name="Sultana T."/>
            <person name="Kesanakurti P."/>
            <person name="Hambleton S."/>
        </authorList>
    </citation>
    <scope>NUCLEOTIDE SEQUENCE</scope>
    <source>
        <strain evidence="3">DAOMC 236422</strain>
    </source>
</reference>
<dbReference type="Proteomes" id="UP000078113">
    <property type="component" value="Unassembled WGS sequence"/>
</dbReference>
<keyword evidence="4" id="KW-1185">Reference proteome</keyword>
<organism evidence="3 4">
    <name type="scientific">Tilletia walkeri</name>
    <dbReference type="NCBI Taxonomy" id="117179"/>
    <lineage>
        <taxon>Eukaryota</taxon>
        <taxon>Fungi</taxon>
        <taxon>Dikarya</taxon>
        <taxon>Basidiomycota</taxon>
        <taxon>Ustilaginomycotina</taxon>
        <taxon>Exobasidiomycetes</taxon>
        <taxon>Tilletiales</taxon>
        <taxon>Tilletiaceae</taxon>
        <taxon>Tilletia</taxon>
    </lineage>
</organism>
<keyword evidence="2" id="KW-1133">Transmembrane helix</keyword>
<feature type="compositionally biased region" description="Acidic residues" evidence="1">
    <location>
        <begin position="215"/>
        <end position="228"/>
    </location>
</feature>
<feature type="transmembrane region" description="Helical" evidence="2">
    <location>
        <begin position="75"/>
        <end position="98"/>
    </location>
</feature>
<feature type="region of interest" description="Disordered" evidence="1">
    <location>
        <begin position="251"/>
        <end position="301"/>
    </location>
</feature>
<protein>
    <submittedName>
        <fullName evidence="3">Uncharacterized protein</fullName>
    </submittedName>
</protein>
<accession>A0A8X7T6L2</accession>
<feature type="compositionally biased region" description="Low complexity" evidence="1">
    <location>
        <begin position="271"/>
        <end position="284"/>
    </location>
</feature>
<dbReference type="AlphaFoldDB" id="A0A8X7T6L2"/>
<reference evidence="3" key="1">
    <citation type="submission" date="2016-04" db="EMBL/GenBank/DDBJ databases">
        <authorList>
            <person name="Nguyen H.D."/>
            <person name="Samba Siva P."/>
            <person name="Cullis J."/>
            <person name="Levesque C.A."/>
            <person name="Hambleton S."/>
        </authorList>
    </citation>
    <scope>NUCLEOTIDE SEQUENCE</scope>
    <source>
        <strain evidence="3">DAOMC 236422</strain>
    </source>
</reference>
<name>A0A8X7T6L2_9BASI</name>
<proteinExistence type="predicted"/>
<evidence type="ECO:0000313" key="3">
    <source>
        <dbReference type="EMBL" id="KAE8270731.1"/>
    </source>
</evidence>
<feature type="transmembrane region" description="Helical" evidence="2">
    <location>
        <begin position="12"/>
        <end position="36"/>
    </location>
</feature>
<feature type="transmembrane region" description="Helical" evidence="2">
    <location>
        <begin position="48"/>
        <end position="68"/>
    </location>
</feature>
<feature type="region of interest" description="Disordered" evidence="1">
    <location>
        <begin position="165"/>
        <end position="233"/>
    </location>
</feature>